<dbReference type="EMBL" id="JAIRBA010000066">
    <property type="protein sequence ID" value="MCG2420510.1"/>
    <property type="molecule type" value="Genomic_DNA"/>
</dbReference>
<dbReference type="Proteomes" id="UP001139461">
    <property type="component" value="Unassembled WGS sequence"/>
</dbReference>
<dbReference type="Pfam" id="PF07661">
    <property type="entry name" value="MORN_2"/>
    <property type="match status" value="6"/>
</dbReference>
<evidence type="ECO:0000313" key="2">
    <source>
        <dbReference type="Proteomes" id="UP001139461"/>
    </source>
</evidence>
<evidence type="ECO:0000313" key="1">
    <source>
        <dbReference type="EMBL" id="MCG2420510.1"/>
    </source>
</evidence>
<protein>
    <recommendedName>
        <fullName evidence="3">Antitoxin component YwqK of the YwqJK toxin-antitoxin module</fullName>
    </recommendedName>
</protein>
<dbReference type="InterPro" id="IPR011652">
    <property type="entry name" value="MORN_2"/>
</dbReference>
<sequence>MKYQKYFLTIICLIIANSEIHSQNYKKKDFKDFYRNGNIRIKGELESRHKLIKSNDEKDWFKSGEWTYYYPDGNIWLKGNYNRNELIGEWIANYPDGKIFLKGKYQQYFTSAEEMLMNTENRFVRSVGEWISFWNNGEIANIYTFNEKGTIKTQVVNTKYEDRYPYPDGKYGQGETALAIRYRWNWQNQPFIDIVESTFEFKEDGIDINIGDFYRYGKWKQYYETGELNSEGEYNWKTNRTNGKWISFRKDGSKLQERYFVNDTVYGVVKDYYPSGSLQREGNSLGTERMKINRNGVWISYYENGKIQSKIEYLNNRPKGRIELWNEKGILTEKSLGLGNGEIIRKYYKDGYLISEGLEIWSENENKYLQDKEWTYYFPNGSISQVDIFSSGKLIGHKEQFRKNGSQTLKEGNGFYEIYYDNGNPDMISEHRNGSRDGVTTWYYPNGQVKTIAHYKYDQESKPYGLRWEIISSFHSNGSPRDKGTLKNGNGTWLSYDENGNLSKISTYRNGISVD</sequence>
<dbReference type="SUPFAM" id="SSF82185">
    <property type="entry name" value="Histone H3 K4-specific methyltransferase SET7/9 N-terminal domain"/>
    <property type="match status" value="4"/>
</dbReference>
<gene>
    <name evidence="1" type="ORF">K8089_15925</name>
</gene>
<proteinExistence type="predicted"/>
<reference evidence="1" key="1">
    <citation type="submission" date="2021-09" db="EMBL/GenBank/DDBJ databases">
        <title>Genome of Aequorivita sp. strain F47161.</title>
        <authorList>
            <person name="Wang Y."/>
        </authorList>
    </citation>
    <scope>NUCLEOTIDE SEQUENCE</scope>
    <source>
        <strain evidence="1">F47161</strain>
    </source>
</reference>
<dbReference type="RefSeq" id="WP_237604279.1">
    <property type="nucleotide sequence ID" value="NZ_JAIRBA010000066.1"/>
</dbReference>
<comment type="caution">
    <text evidence="1">The sequence shown here is derived from an EMBL/GenBank/DDBJ whole genome shotgun (WGS) entry which is preliminary data.</text>
</comment>
<dbReference type="Gene3D" id="3.90.930.1">
    <property type="match status" value="3"/>
</dbReference>
<evidence type="ECO:0008006" key="3">
    <source>
        <dbReference type="Google" id="ProtNLM"/>
    </source>
</evidence>
<keyword evidence="2" id="KW-1185">Reference proteome</keyword>
<organism evidence="1 2">
    <name type="scientific">Aequorivita vitellina</name>
    <dbReference type="NCBI Taxonomy" id="2874475"/>
    <lineage>
        <taxon>Bacteria</taxon>
        <taxon>Pseudomonadati</taxon>
        <taxon>Bacteroidota</taxon>
        <taxon>Flavobacteriia</taxon>
        <taxon>Flavobacteriales</taxon>
        <taxon>Flavobacteriaceae</taxon>
        <taxon>Aequorivita</taxon>
    </lineage>
</organism>
<dbReference type="Gene3D" id="2.20.110.10">
    <property type="entry name" value="Histone H3 K4-specific methyltransferase SET7/9 N-terminal domain"/>
    <property type="match status" value="1"/>
</dbReference>
<accession>A0A9X1QYB4</accession>
<dbReference type="AlphaFoldDB" id="A0A9X1QYB4"/>
<name>A0A9X1QYB4_9FLAO</name>